<protein>
    <submittedName>
        <fullName evidence="1">Uncharacterized protein</fullName>
    </submittedName>
</protein>
<dbReference type="EMBL" id="JAWJUL010000244">
    <property type="protein sequence ID" value="MDV3443756.1"/>
    <property type="molecule type" value="Genomic_DNA"/>
</dbReference>
<evidence type="ECO:0000313" key="2">
    <source>
        <dbReference type="Proteomes" id="UP001273935"/>
    </source>
</evidence>
<comment type="caution">
    <text evidence="1">The sequence shown here is derived from an EMBL/GenBank/DDBJ whole genome shotgun (WGS) entry which is preliminary data.</text>
</comment>
<gene>
    <name evidence="1" type="ORF">R0G64_30515</name>
</gene>
<proteinExistence type="predicted"/>
<evidence type="ECO:0000313" key="1">
    <source>
        <dbReference type="EMBL" id="MDV3443756.1"/>
    </source>
</evidence>
<feature type="non-terminal residue" evidence="1">
    <location>
        <position position="1"/>
    </location>
</feature>
<accession>A0ABU3Y0R9</accession>
<dbReference type="Proteomes" id="UP001273935">
    <property type="component" value="Unassembled WGS sequence"/>
</dbReference>
<reference evidence="1 2" key="1">
    <citation type="submission" date="2023-10" db="EMBL/GenBank/DDBJ databases">
        <title>Pseudomonas otitidis isolated from a paediatric patient with cystic fibrosis in Chile.</title>
        <authorList>
            <person name="Amsteins-Romero L."/>
            <person name="Opazo-Capurro A."/>
            <person name="Matus-Kohler M."/>
            <person name="Gonzalez-Rocha G."/>
        </authorList>
    </citation>
    <scope>NUCLEOTIDE SEQUENCE [LARGE SCALE GENOMIC DNA]</scope>
    <source>
        <strain evidence="1 2">P-714</strain>
    </source>
</reference>
<organism evidence="1 2">
    <name type="scientific">Metapseudomonas otitidis</name>
    <dbReference type="NCBI Taxonomy" id="319939"/>
    <lineage>
        <taxon>Bacteria</taxon>
        <taxon>Pseudomonadati</taxon>
        <taxon>Pseudomonadota</taxon>
        <taxon>Gammaproteobacteria</taxon>
        <taxon>Pseudomonadales</taxon>
        <taxon>Pseudomonadaceae</taxon>
        <taxon>Metapseudomonas</taxon>
    </lineage>
</organism>
<name>A0ABU3Y0R9_9GAMM</name>
<keyword evidence="2" id="KW-1185">Reference proteome</keyword>
<sequence length="78" mass="9006">GFIRRRVTVFSPLRMARTMGPANSIGRSRMAHLRTLGTHHTSDFVVHFQKFSESYIALVDYGSHNPMRMPGRESLFKR</sequence>